<comment type="caution">
    <text evidence="3">The sequence shown here is derived from an EMBL/GenBank/DDBJ whole genome shotgun (WGS) entry which is preliminary data.</text>
</comment>
<evidence type="ECO:0000259" key="2">
    <source>
        <dbReference type="PROSITE" id="PS00028"/>
    </source>
</evidence>
<feature type="compositionally biased region" description="Polar residues" evidence="1">
    <location>
        <begin position="601"/>
        <end position="612"/>
    </location>
</feature>
<dbReference type="Proteomes" id="UP000315295">
    <property type="component" value="Unassembled WGS sequence"/>
</dbReference>
<accession>A0A540N597</accession>
<keyword evidence="4" id="KW-1185">Reference proteome</keyword>
<reference evidence="3 4" key="1">
    <citation type="journal article" date="2019" name="G3 (Bethesda)">
        <title>Sequencing of a Wild Apple (Malus baccata) Genome Unravels the Differences Between Cultivated and Wild Apple Species Regarding Disease Resistance and Cold Tolerance.</title>
        <authorList>
            <person name="Chen X."/>
        </authorList>
    </citation>
    <scope>NUCLEOTIDE SEQUENCE [LARGE SCALE GENOMIC DNA]</scope>
    <source>
        <strain evidence="4">cv. Shandingzi</strain>
        <tissue evidence="3">Leaves</tissue>
    </source>
</reference>
<feature type="compositionally biased region" description="Polar residues" evidence="1">
    <location>
        <begin position="139"/>
        <end position="165"/>
    </location>
</feature>
<gene>
    <name evidence="3" type="ORF">C1H46_008166</name>
</gene>
<feature type="region of interest" description="Disordered" evidence="1">
    <location>
        <begin position="122"/>
        <end position="165"/>
    </location>
</feature>
<name>A0A540N597_MALBA</name>
<feature type="region of interest" description="Disordered" evidence="1">
    <location>
        <begin position="68"/>
        <end position="95"/>
    </location>
</feature>
<feature type="compositionally biased region" description="Polar residues" evidence="1">
    <location>
        <begin position="327"/>
        <end position="339"/>
    </location>
</feature>
<feature type="compositionally biased region" description="Basic and acidic residues" evidence="1">
    <location>
        <begin position="189"/>
        <end position="204"/>
    </location>
</feature>
<feature type="region of interest" description="Disordered" evidence="1">
    <location>
        <begin position="571"/>
        <end position="612"/>
    </location>
</feature>
<feature type="compositionally biased region" description="Basic and acidic residues" evidence="1">
    <location>
        <begin position="122"/>
        <end position="137"/>
    </location>
</feature>
<feature type="compositionally biased region" description="Basic and acidic residues" evidence="1">
    <location>
        <begin position="586"/>
        <end position="599"/>
    </location>
</feature>
<sequence>MTPYHDANSELGDFEFDTSNSFNLGSVDNVTSQQVKDLFDRKQREKRQTMAFADDLFCEGKVMPLAPPLKLPPRLGQKYTNQSPTPSTPRSPSSGIKMRVLHRRLWNDDFDPFMVALQHVREEEKRGKAETEARDISDLNDQQNKQTGLQTPIHSPSVNSPSLLQSPTRLALPRGLEFARQVRLVGMELDHSERRSRPKLETETPKNNIAQESGGPCKKQTKGQKIRRLLLSALFGKPDDEDKKRKDQTSEILKKPTFLRRLNLKSGRSTSCKAEKRISNQLTKTTLVQFRPRLLLCMGYRASTDTPPENPSENCRERNHTVHFATTVSTSRSSGSNHCPPSKKKPMQGMSQLTLSQFVAASRRTQVNADWSQTIRLQKIENSLLWFMQPSFSLASKVSQYCSYGPSSHNQLRDPINVNTIEFRGNKEFARIPVSVSYPDSNFSFFTWNEPHLYMERSNLSELQSYKGSNPSVNLLAAQQDKKVGSNPSLTDGIGTKRILNKSKYTLYICPKCPCEFVFSENLDAHMSEHQRIEDQTNRMRSLDTASRLIGSECPLVHSQFIWNLEHLAGQKPEASSPNSDTMASSEDREKEDMAREQEMPLSSSAEIKGSPSTKLDIKAVAISSIIKSIK</sequence>
<dbReference type="AlphaFoldDB" id="A0A540N597"/>
<evidence type="ECO:0000313" key="3">
    <source>
        <dbReference type="EMBL" id="TQE06226.1"/>
    </source>
</evidence>
<dbReference type="PROSITE" id="PS00028">
    <property type="entry name" value="ZINC_FINGER_C2H2_1"/>
    <property type="match status" value="1"/>
</dbReference>
<feature type="compositionally biased region" description="Polar residues" evidence="1">
    <location>
        <begin position="574"/>
        <end position="585"/>
    </location>
</feature>
<proteinExistence type="predicted"/>
<dbReference type="EMBL" id="VIEB01000108">
    <property type="protein sequence ID" value="TQE06226.1"/>
    <property type="molecule type" value="Genomic_DNA"/>
</dbReference>
<feature type="compositionally biased region" description="Low complexity" evidence="1">
    <location>
        <begin position="83"/>
        <end position="94"/>
    </location>
</feature>
<feature type="region of interest" description="Disordered" evidence="1">
    <location>
        <begin position="189"/>
        <end position="223"/>
    </location>
</feature>
<organism evidence="3 4">
    <name type="scientific">Malus baccata</name>
    <name type="common">Siberian crab apple</name>
    <name type="synonym">Pyrus baccata</name>
    <dbReference type="NCBI Taxonomy" id="106549"/>
    <lineage>
        <taxon>Eukaryota</taxon>
        <taxon>Viridiplantae</taxon>
        <taxon>Streptophyta</taxon>
        <taxon>Embryophyta</taxon>
        <taxon>Tracheophyta</taxon>
        <taxon>Spermatophyta</taxon>
        <taxon>Magnoliopsida</taxon>
        <taxon>eudicotyledons</taxon>
        <taxon>Gunneridae</taxon>
        <taxon>Pentapetalae</taxon>
        <taxon>rosids</taxon>
        <taxon>fabids</taxon>
        <taxon>Rosales</taxon>
        <taxon>Rosaceae</taxon>
        <taxon>Amygdaloideae</taxon>
        <taxon>Maleae</taxon>
        <taxon>Malus</taxon>
    </lineage>
</organism>
<dbReference type="InterPro" id="IPR013087">
    <property type="entry name" value="Znf_C2H2_type"/>
</dbReference>
<evidence type="ECO:0000256" key="1">
    <source>
        <dbReference type="SAM" id="MobiDB-lite"/>
    </source>
</evidence>
<feature type="domain" description="C2H2-type" evidence="2">
    <location>
        <begin position="510"/>
        <end position="530"/>
    </location>
</feature>
<protein>
    <recommendedName>
        <fullName evidence="2">C2H2-type domain-containing protein</fullName>
    </recommendedName>
</protein>
<evidence type="ECO:0000313" key="4">
    <source>
        <dbReference type="Proteomes" id="UP000315295"/>
    </source>
</evidence>
<feature type="region of interest" description="Disordered" evidence="1">
    <location>
        <begin position="327"/>
        <end position="348"/>
    </location>
</feature>